<feature type="chain" id="PRO_5046669806" evidence="1">
    <location>
        <begin position="24"/>
        <end position="485"/>
    </location>
</feature>
<sequence>MRVRHAFRVCLATVLATASLAAAASQVTLDQVFRGVFERQDDLARYGYLVSVLPELSEADAIAARQLLASTENELGLYSEAVRDFPLQNKPLAEVVLPRPEAWEAVDAVDAIVQAAGTRRLVMVNEAHHDGHTRLLTLALLPALRAIGYRYLAIEALDARDAALARRGYPVAASGSEYVHDPLYGEIVRQALRLGYTVVPYEAMGMQDQRREDGQARNLYDGIFAHDPQAKVLVHAGYAHIDRARGRLGGRIRPMAMELQRLTGIEPLSIDQTDIREDRPVNEIDAVHRAQADYATSRSLLTARPATGEAPGPTADKGRPYRSADLYYELAGLYRPGRPILLVNRKTRAWWSARPGVYDANVILPPGNEARSNYQQGPINLEFGGTYHPVLPPAAQGHRPSWLSLDGKRVAVPVQSKPCARTFPCLVEAHYARESDDAVAADRYLFLQKGKGNLLYLYPGDYRLRYVGIDGKVLASEPLTVPAAG</sequence>
<evidence type="ECO:0000313" key="3">
    <source>
        <dbReference type="Proteomes" id="UP001381174"/>
    </source>
</evidence>
<name>A0ABU8JF10_9GAMM</name>
<gene>
    <name evidence="2" type="ORF">WAT24_13385</name>
</gene>
<evidence type="ECO:0000256" key="1">
    <source>
        <dbReference type="SAM" id="SignalP"/>
    </source>
</evidence>
<dbReference type="EMBL" id="JBBBNY010000011">
    <property type="protein sequence ID" value="MEI7037756.1"/>
    <property type="molecule type" value="Genomic_DNA"/>
</dbReference>
<accession>A0ABU8JF10</accession>
<proteinExistence type="predicted"/>
<feature type="signal peptide" evidence="1">
    <location>
        <begin position="1"/>
        <end position="23"/>
    </location>
</feature>
<keyword evidence="1" id="KW-0732">Signal</keyword>
<reference evidence="2 3" key="1">
    <citation type="journal article" date="2014" name="Int. J. Syst. Evol. Microbiol.">
        <title>Fulvimonas yonginensis sp. nov., isolated from greenhouse soil, and emended description of the genus Fulvimonas.</title>
        <authorList>
            <person name="Ahn J.H."/>
            <person name="Kim S.J."/>
            <person name="Weon H.Y."/>
            <person name="Hong S.B."/>
            <person name="Seok S.J."/>
            <person name="Kwon S.W."/>
        </authorList>
    </citation>
    <scope>NUCLEOTIDE SEQUENCE [LARGE SCALE GENOMIC DNA]</scope>
    <source>
        <strain evidence="2 3">KACC 16952</strain>
    </source>
</reference>
<organism evidence="2 3">
    <name type="scientific">Fulvimonas yonginensis</name>
    <dbReference type="NCBI Taxonomy" id="1495200"/>
    <lineage>
        <taxon>Bacteria</taxon>
        <taxon>Pseudomonadati</taxon>
        <taxon>Pseudomonadota</taxon>
        <taxon>Gammaproteobacteria</taxon>
        <taxon>Lysobacterales</taxon>
        <taxon>Rhodanobacteraceae</taxon>
        <taxon>Fulvimonas</taxon>
    </lineage>
</organism>
<protein>
    <submittedName>
        <fullName evidence="2">Uncharacterized protein</fullName>
    </submittedName>
</protein>
<evidence type="ECO:0000313" key="2">
    <source>
        <dbReference type="EMBL" id="MEI7037756.1"/>
    </source>
</evidence>
<dbReference type="Proteomes" id="UP001381174">
    <property type="component" value="Unassembled WGS sequence"/>
</dbReference>
<keyword evidence="3" id="KW-1185">Reference proteome</keyword>
<dbReference type="RefSeq" id="WP_336808394.1">
    <property type="nucleotide sequence ID" value="NZ_JBBBNY010000011.1"/>
</dbReference>
<comment type="caution">
    <text evidence="2">The sequence shown here is derived from an EMBL/GenBank/DDBJ whole genome shotgun (WGS) entry which is preliminary data.</text>
</comment>